<reference evidence="1" key="2">
    <citation type="submission" date="2020-09" db="EMBL/GenBank/DDBJ databases">
        <authorList>
            <person name="Sun Q."/>
            <person name="Zhou Y."/>
        </authorList>
    </citation>
    <scope>NUCLEOTIDE SEQUENCE</scope>
    <source>
        <strain evidence="1">CGMCC 1.8984</strain>
    </source>
</reference>
<dbReference type="RefSeq" id="WP_188744610.1">
    <property type="nucleotide sequence ID" value="NZ_BAABFW010000051.1"/>
</dbReference>
<sequence length="56" mass="6099">MTDQIAADALSELIVERKDFKRAFADLEKAVAQSFLGIATQPSLEGVEARHLLRGA</sequence>
<accession>A0A917UXB6</accession>
<evidence type="ECO:0000313" key="1">
    <source>
        <dbReference type="EMBL" id="GGJ92759.1"/>
    </source>
</evidence>
<proteinExistence type="predicted"/>
<keyword evidence="2" id="KW-1185">Reference proteome</keyword>
<dbReference type="Proteomes" id="UP000636956">
    <property type="component" value="Unassembled WGS sequence"/>
</dbReference>
<evidence type="ECO:0000313" key="2">
    <source>
        <dbReference type="Proteomes" id="UP000636956"/>
    </source>
</evidence>
<organism evidence="1 2">
    <name type="scientific">Agromyces bauzanensis</name>
    <dbReference type="NCBI Taxonomy" id="1308924"/>
    <lineage>
        <taxon>Bacteria</taxon>
        <taxon>Bacillati</taxon>
        <taxon>Actinomycetota</taxon>
        <taxon>Actinomycetes</taxon>
        <taxon>Micrococcales</taxon>
        <taxon>Microbacteriaceae</taxon>
        <taxon>Agromyces</taxon>
    </lineage>
</organism>
<dbReference type="AlphaFoldDB" id="A0A917UXB6"/>
<protein>
    <submittedName>
        <fullName evidence="1">Uncharacterized protein</fullName>
    </submittedName>
</protein>
<name>A0A917UXB6_9MICO</name>
<dbReference type="EMBL" id="BMMD01000029">
    <property type="protein sequence ID" value="GGJ92759.1"/>
    <property type="molecule type" value="Genomic_DNA"/>
</dbReference>
<comment type="caution">
    <text evidence="1">The sequence shown here is derived from an EMBL/GenBank/DDBJ whole genome shotgun (WGS) entry which is preliminary data.</text>
</comment>
<reference evidence="1" key="1">
    <citation type="journal article" date="2014" name="Int. J. Syst. Evol. Microbiol.">
        <title>Complete genome sequence of Corynebacterium casei LMG S-19264T (=DSM 44701T), isolated from a smear-ripened cheese.</title>
        <authorList>
            <consortium name="US DOE Joint Genome Institute (JGI-PGF)"/>
            <person name="Walter F."/>
            <person name="Albersmeier A."/>
            <person name="Kalinowski J."/>
            <person name="Ruckert C."/>
        </authorList>
    </citation>
    <scope>NUCLEOTIDE SEQUENCE</scope>
    <source>
        <strain evidence="1">CGMCC 1.8984</strain>
    </source>
</reference>
<gene>
    <name evidence="1" type="ORF">GCM10011372_34120</name>
</gene>